<comment type="caution">
    <text evidence="1">The sequence shown here is derived from an EMBL/GenBank/DDBJ whole genome shotgun (WGS) entry which is preliminary data.</text>
</comment>
<dbReference type="AlphaFoldDB" id="A0A8H3WIC1"/>
<evidence type="ECO:0000313" key="2">
    <source>
        <dbReference type="Proteomes" id="UP000434172"/>
    </source>
</evidence>
<gene>
    <name evidence="1" type="ORF">GQ607_005360</name>
</gene>
<evidence type="ECO:0000313" key="1">
    <source>
        <dbReference type="EMBL" id="KAF0327499.1"/>
    </source>
</evidence>
<protein>
    <submittedName>
        <fullName evidence="1">Uncharacterized protein</fullName>
    </submittedName>
</protein>
<dbReference type="EMBL" id="WOWK01000023">
    <property type="protein sequence ID" value="KAF0327499.1"/>
    <property type="molecule type" value="Genomic_DNA"/>
</dbReference>
<dbReference type="Proteomes" id="UP000434172">
    <property type="component" value="Unassembled WGS sequence"/>
</dbReference>
<reference evidence="1 2" key="1">
    <citation type="submission" date="2019-12" db="EMBL/GenBank/DDBJ databases">
        <title>A genome sequence resource for the geographically widespread anthracnose pathogen Colletotrichum asianum.</title>
        <authorList>
            <person name="Meng Y."/>
        </authorList>
    </citation>
    <scope>NUCLEOTIDE SEQUENCE [LARGE SCALE GENOMIC DNA]</scope>
    <source>
        <strain evidence="1 2">ICMP 18580</strain>
    </source>
</reference>
<name>A0A8H3WIC1_9PEZI</name>
<keyword evidence="2" id="KW-1185">Reference proteome</keyword>
<proteinExistence type="predicted"/>
<sequence length="197" mass="22263">MHVNGQSCVIDSGQDELKNDLETEKRSVTWDASRSVLETESNTAISCAFCGATSGTIRERNVADELHMAMRARIWDESDTSLAVAGKQEKWWSFVAGCSSYDGERICTKRRLRESRKQDVIYLTGATTPRPPEFERKWRCSAHRACNRPVPVEDIKFRGESGGQTTLVRDSSLASSAKHEFRNVTEFCLRTDRVVRP</sequence>
<accession>A0A8H3WIC1</accession>
<organism evidence="1 2">
    <name type="scientific">Colletotrichum asianum</name>
    <dbReference type="NCBI Taxonomy" id="702518"/>
    <lineage>
        <taxon>Eukaryota</taxon>
        <taxon>Fungi</taxon>
        <taxon>Dikarya</taxon>
        <taxon>Ascomycota</taxon>
        <taxon>Pezizomycotina</taxon>
        <taxon>Sordariomycetes</taxon>
        <taxon>Hypocreomycetidae</taxon>
        <taxon>Glomerellales</taxon>
        <taxon>Glomerellaceae</taxon>
        <taxon>Colletotrichum</taxon>
        <taxon>Colletotrichum gloeosporioides species complex</taxon>
    </lineage>
</organism>